<accession>A0A6B9FPP5</accession>
<reference evidence="9 10" key="1">
    <citation type="journal article" date="2012" name="Genet. Mol. Biol.">
        <title>Analysis of 16S rRNA and mxaF genes revealing insights into Methylobacterium niche-specific plant association.</title>
        <authorList>
            <person name="Dourado M.N."/>
            <person name="Andreote F.D."/>
            <person name="Dini-Andreote F."/>
            <person name="Conti R."/>
            <person name="Araujo J.M."/>
            <person name="Araujo W.L."/>
        </authorList>
    </citation>
    <scope>NUCLEOTIDE SEQUENCE [LARGE SCALE GENOMIC DNA]</scope>
    <source>
        <strain evidence="9 10">SR1.6/6</strain>
    </source>
</reference>
<dbReference type="GO" id="GO:0015976">
    <property type="term" value="P:carbon utilization"/>
    <property type="evidence" value="ECO:0007669"/>
    <property type="project" value="InterPro"/>
</dbReference>
<evidence type="ECO:0000256" key="7">
    <source>
        <dbReference type="PIRSR" id="PIRSR601765-1"/>
    </source>
</evidence>
<dbReference type="Proteomes" id="UP000012488">
    <property type="component" value="Chromosome"/>
</dbReference>
<evidence type="ECO:0000256" key="2">
    <source>
        <dbReference type="ARBA" id="ARBA00012925"/>
    </source>
</evidence>
<feature type="binding site" evidence="7">
    <location>
        <position position="41"/>
    </location>
    <ligand>
        <name>Zn(2+)</name>
        <dbReference type="ChEBI" id="CHEBI:29105"/>
    </ligand>
</feature>
<dbReference type="GO" id="GO:0008270">
    <property type="term" value="F:zinc ion binding"/>
    <property type="evidence" value="ECO:0007669"/>
    <property type="project" value="UniProtKB-UniRule"/>
</dbReference>
<dbReference type="InterPro" id="IPR001765">
    <property type="entry name" value="Carbonic_anhydrase"/>
</dbReference>
<feature type="binding site" evidence="7">
    <location>
        <position position="43"/>
    </location>
    <ligand>
        <name>Zn(2+)</name>
        <dbReference type="ChEBI" id="CHEBI:29105"/>
    </ligand>
</feature>
<evidence type="ECO:0000256" key="3">
    <source>
        <dbReference type="ARBA" id="ARBA00022723"/>
    </source>
</evidence>
<evidence type="ECO:0000256" key="1">
    <source>
        <dbReference type="ARBA" id="ARBA00006217"/>
    </source>
</evidence>
<dbReference type="SMART" id="SM00947">
    <property type="entry name" value="Pro_CA"/>
    <property type="match status" value="1"/>
</dbReference>
<dbReference type="EMBL" id="CP043538">
    <property type="protein sequence ID" value="QGY03972.1"/>
    <property type="molecule type" value="Genomic_DNA"/>
</dbReference>
<keyword evidence="4 7" id="KW-0862">Zinc</keyword>
<dbReference type="GO" id="GO:0004089">
    <property type="term" value="F:carbonate dehydratase activity"/>
    <property type="evidence" value="ECO:0007669"/>
    <property type="project" value="UniProtKB-UniRule"/>
</dbReference>
<dbReference type="InterPro" id="IPR036874">
    <property type="entry name" value="Carbonic_anhydrase_sf"/>
</dbReference>
<comment type="cofactor">
    <cofactor evidence="7">
        <name>Zn(2+)</name>
        <dbReference type="ChEBI" id="CHEBI:29105"/>
    </cofactor>
    <text evidence="7">Binds 1 zinc ion per subunit.</text>
</comment>
<comment type="similarity">
    <text evidence="1 8">Belongs to the beta-class carbonic anhydrase family.</text>
</comment>
<dbReference type="InterPro" id="IPR015892">
    <property type="entry name" value="Carbonic_anhydrase_CS"/>
</dbReference>
<dbReference type="RefSeq" id="WP_010687464.1">
    <property type="nucleotide sequence ID" value="NZ_CP043538.1"/>
</dbReference>
<evidence type="ECO:0000256" key="5">
    <source>
        <dbReference type="ARBA" id="ARBA00023239"/>
    </source>
</evidence>
<keyword evidence="3 7" id="KW-0479">Metal-binding</keyword>
<dbReference type="Gene3D" id="3.40.1050.10">
    <property type="entry name" value="Carbonic anhydrase"/>
    <property type="match status" value="1"/>
</dbReference>
<comment type="catalytic activity">
    <reaction evidence="6 8">
        <text>hydrogencarbonate + H(+) = CO2 + H2O</text>
        <dbReference type="Rhea" id="RHEA:10748"/>
        <dbReference type="ChEBI" id="CHEBI:15377"/>
        <dbReference type="ChEBI" id="CHEBI:15378"/>
        <dbReference type="ChEBI" id="CHEBI:16526"/>
        <dbReference type="ChEBI" id="CHEBI:17544"/>
        <dbReference type="EC" id="4.2.1.1"/>
    </reaction>
</comment>
<dbReference type="OrthoDB" id="9797527at2"/>
<evidence type="ECO:0000313" key="10">
    <source>
        <dbReference type="Proteomes" id="UP000012488"/>
    </source>
</evidence>
<name>A0A6B9FPP5_9HYPH</name>
<dbReference type="Pfam" id="PF00484">
    <property type="entry name" value="Pro_CA"/>
    <property type="match status" value="1"/>
</dbReference>
<proteinExistence type="inferred from homology"/>
<dbReference type="CDD" id="cd00884">
    <property type="entry name" value="beta_CA_cladeB"/>
    <property type="match status" value="1"/>
</dbReference>
<evidence type="ECO:0000313" key="9">
    <source>
        <dbReference type="EMBL" id="QGY03972.1"/>
    </source>
</evidence>
<sequence length="221" mass="23845">MFPVYLTEGYRSFLQDRFPTERRRFAQLASSQNPEILIISCCDSRVSPSAIFNAGPGELFTIRNVANIVPVYQPDGQYHGTSAALEFAVQALEVKHIVVLGHATCGGIKAYANKAKPLSPGDFIGKWVSLVGQAESKAGDPSAPDYLTQLEYAVVKQSLENLMTFPFVKERVDDGRTQLHGAHFGVATGSLLVCDPKTGEFKPPLDTAGLAVRSVAAIACD</sequence>
<evidence type="ECO:0000256" key="6">
    <source>
        <dbReference type="ARBA" id="ARBA00048348"/>
    </source>
</evidence>
<evidence type="ECO:0000256" key="8">
    <source>
        <dbReference type="RuleBase" id="RU003956"/>
    </source>
</evidence>
<organism evidence="9 10">
    <name type="scientific">Methylobacterium mesophilicum SR1.6/6</name>
    <dbReference type="NCBI Taxonomy" id="908290"/>
    <lineage>
        <taxon>Bacteria</taxon>
        <taxon>Pseudomonadati</taxon>
        <taxon>Pseudomonadota</taxon>
        <taxon>Alphaproteobacteria</taxon>
        <taxon>Hyphomicrobiales</taxon>
        <taxon>Methylobacteriaceae</taxon>
        <taxon>Methylobacterium</taxon>
    </lineage>
</organism>
<dbReference type="PROSITE" id="PS00705">
    <property type="entry name" value="PROK_CO2_ANHYDRASE_2"/>
    <property type="match status" value="1"/>
</dbReference>
<feature type="binding site" evidence="7">
    <location>
        <position position="102"/>
    </location>
    <ligand>
        <name>Zn(2+)</name>
        <dbReference type="ChEBI" id="CHEBI:29105"/>
    </ligand>
</feature>
<comment type="function">
    <text evidence="8">Reversible hydration of carbon dioxide.</text>
</comment>
<dbReference type="InterPro" id="IPR045066">
    <property type="entry name" value="Beta_CA_cladeB"/>
</dbReference>
<dbReference type="KEGG" id="mmes:MMSR116_20255"/>
<dbReference type="AlphaFoldDB" id="A0A6B9FPP5"/>
<dbReference type="PANTHER" id="PTHR11002:SF76">
    <property type="entry name" value="CARBONIC ANHYDRASE"/>
    <property type="match status" value="1"/>
</dbReference>
<evidence type="ECO:0000256" key="4">
    <source>
        <dbReference type="ARBA" id="ARBA00022833"/>
    </source>
</evidence>
<reference evidence="9 10" key="2">
    <citation type="journal article" date="2013" name="Genome Announc.">
        <title>Draft Genome Sequence of Methylobacterium mesophilicum Strain SR1.6/6, Isolated from Citrus sinensis.</title>
        <authorList>
            <person name="Marinho Almeida D."/>
            <person name="Dini-Andreote F."/>
            <person name="Camargo Neves A.A."/>
            <person name="Juca Ramos R.T."/>
            <person name="Andreote F.D."/>
            <person name="Carneiro A.R."/>
            <person name="Oliveira de Souza Lima A."/>
            <person name="Caracciolo Gomes de Sa P.H."/>
            <person name="Ribeiro Barbosa M.S."/>
            <person name="Araujo W.L."/>
            <person name="Silva A."/>
        </authorList>
    </citation>
    <scope>NUCLEOTIDE SEQUENCE [LARGE SCALE GENOMIC DNA]</scope>
    <source>
        <strain evidence="9 10">SR1.6/6</strain>
    </source>
</reference>
<dbReference type="PANTHER" id="PTHR11002">
    <property type="entry name" value="CARBONIC ANHYDRASE"/>
    <property type="match status" value="1"/>
</dbReference>
<feature type="binding site" evidence="7">
    <location>
        <position position="105"/>
    </location>
    <ligand>
        <name>Zn(2+)</name>
        <dbReference type="ChEBI" id="CHEBI:29105"/>
    </ligand>
</feature>
<dbReference type="EC" id="4.2.1.1" evidence="2 8"/>
<keyword evidence="5 8" id="KW-0456">Lyase</keyword>
<dbReference type="SUPFAM" id="SSF53056">
    <property type="entry name" value="beta-carbonic anhydrase, cab"/>
    <property type="match status" value="1"/>
</dbReference>
<protein>
    <recommendedName>
        <fullName evidence="2 8">Carbonic anhydrase</fullName>
        <ecNumber evidence="2 8">4.2.1.1</ecNumber>
    </recommendedName>
    <alternativeName>
        <fullName evidence="8">Carbonate dehydratase</fullName>
    </alternativeName>
</protein>
<gene>
    <name evidence="9" type="ORF">MMSR116_20255</name>
</gene>